<dbReference type="PANTHER" id="PTHR14554:SF1">
    <property type="entry name" value="CHROMOSOME 11 OPEN READING FRAME 98"/>
    <property type="match status" value="1"/>
</dbReference>
<dbReference type="Pfam" id="PF17719">
    <property type="entry name" value="DUF5564"/>
    <property type="match status" value="1"/>
</dbReference>
<evidence type="ECO:0000313" key="3">
    <source>
        <dbReference type="Proteomes" id="UP000011518"/>
    </source>
</evidence>
<proteinExistence type="predicted"/>
<dbReference type="PANTHER" id="PTHR14554">
    <property type="entry name" value="GENE, 49416-RELATED"/>
    <property type="match status" value="1"/>
</dbReference>
<dbReference type="eggNOG" id="KOG0016">
    <property type="taxonomic scope" value="Eukaryota"/>
</dbReference>
<dbReference type="InParanoid" id="L9L9I9"/>
<accession>L9L9I9</accession>
<dbReference type="EMBL" id="KB320453">
    <property type="protein sequence ID" value="ELW71775.1"/>
    <property type="molecule type" value="Genomic_DNA"/>
</dbReference>
<name>L9L9I9_TUPCH</name>
<dbReference type="eggNOG" id="KOG1911">
    <property type="taxonomic scope" value="Eukaryota"/>
</dbReference>
<feature type="region of interest" description="Disordered" evidence="1">
    <location>
        <begin position="1"/>
        <end position="58"/>
    </location>
</feature>
<dbReference type="InterPro" id="IPR037691">
    <property type="entry name" value="C11orf98"/>
</dbReference>
<feature type="compositionally biased region" description="Basic residues" evidence="1">
    <location>
        <begin position="1"/>
        <end position="11"/>
    </location>
</feature>
<protein>
    <submittedName>
        <fullName evidence="2">Uncharacterized protein</fullName>
    </submittedName>
</protein>
<dbReference type="AlphaFoldDB" id="L9L9I9"/>
<feature type="compositionally biased region" description="Polar residues" evidence="1">
    <location>
        <begin position="16"/>
        <end position="29"/>
    </location>
</feature>
<sequence length="172" mass="18960">MRQRGRCRRGRGLQEPGSSLARSSGQTSAPRMPALAGTAALRLDPRDRESGQRAPTGKISLPRTELNKAVYAQGVLNREQQLRHQVVGAVVEQGLITCHLKKWVSSASITLSGKKGRRLQQIRLAQEEKAAMEVEVPSEPARTQAHSTNGKRGQNPFPQPQYVDMEDLEDES</sequence>
<gene>
    <name evidence="2" type="ORF">TREES_T100000090</name>
</gene>
<evidence type="ECO:0000256" key="1">
    <source>
        <dbReference type="SAM" id="MobiDB-lite"/>
    </source>
</evidence>
<keyword evidence="3" id="KW-1185">Reference proteome</keyword>
<organism evidence="2 3">
    <name type="scientific">Tupaia chinensis</name>
    <name type="common">Chinese tree shrew</name>
    <name type="synonym">Tupaia belangeri chinensis</name>
    <dbReference type="NCBI Taxonomy" id="246437"/>
    <lineage>
        <taxon>Eukaryota</taxon>
        <taxon>Metazoa</taxon>
        <taxon>Chordata</taxon>
        <taxon>Craniata</taxon>
        <taxon>Vertebrata</taxon>
        <taxon>Euteleostomi</taxon>
        <taxon>Mammalia</taxon>
        <taxon>Eutheria</taxon>
        <taxon>Euarchontoglires</taxon>
        <taxon>Scandentia</taxon>
        <taxon>Tupaiidae</taxon>
        <taxon>Tupaia</taxon>
    </lineage>
</organism>
<reference evidence="3" key="2">
    <citation type="journal article" date="2013" name="Nat. Commun.">
        <title>Genome of the Chinese tree shrew.</title>
        <authorList>
            <person name="Fan Y."/>
            <person name="Huang Z.Y."/>
            <person name="Cao C.C."/>
            <person name="Chen C.S."/>
            <person name="Chen Y.X."/>
            <person name="Fan D.D."/>
            <person name="He J."/>
            <person name="Hou H.L."/>
            <person name="Hu L."/>
            <person name="Hu X.T."/>
            <person name="Jiang X.T."/>
            <person name="Lai R."/>
            <person name="Lang Y.S."/>
            <person name="Liang B."/>
            <person name="Liao S.G."/>
            <person name="Mu D."/>
            <person name="Ma Y.Y."/>
            <person name="Niu Y.Y."/>
            <person name="Sun X.Q."/>
            <person name="Xia J.Q."/>
            <person name="Xiao J."/>
            <person name="Xiong Z.Q."/>
            <person name="Xu L."/>
            <person name="Yang L."/>
            <person name="Zhang Y."/>
            <person name="Zhao W."/>
            <person name="Zhao X.D."/>
            <person name="Zheng Y.T."/>
            <person name="Zhou J.M."/>
            <person name="Zhu Y.B."/>
            <person name="Zhang G.J."/>
            <person name="Wang J."/>
            <person name="Yao Y.G."/>
        </authorList>
    </citation>
    <scope>NUCLEOTIDE SEQUENCE [LARGE SCALE GENOMIC DNA]</scope>
</reference>
<feature type="region of interest" description="Disordered" evidence="1">
    <location>
        <begin position="131"/>
        <end position="172"/>
    </location>
</feature>
<dbReference type="Proteomes" id="UP000011518">
    <property type="component" value="Unassembled WGS sequence"/>
</dbReference>
<evidence type="ECO:0000313" key="2">
    <source>
        <dbReference type="EMBL" id="ELW71775.1"/>
    </source>
</evidence>
<reference evidence="3" key="1">
    <citation type="submission" date="2012-07" db="EMBL/GenBank/DDBJ databases">
        <title>Genome of the Chinese tree shrew, a rising model animal genetically related to primates.</title>
        <authorList>
            <person name="Zhang G."/>
            <person name="Fan Y."/>
            <person name="Yao Y."/>
            <person name="Huang Z."/>
        </authorList>
    </citation>
    <scope>NUCLEOTIDE SEQUENCE [LARGE SCALE GENOMIC DNA]</scope>
</reference>